<feature type="domain" description="DUF1214" evidence="2">
    <location>
        <begin position="367"/>
        <end position="473"/>
    </location>
</feature>
<organism evidence="4 5">
    <name type="scientific">Microvirga subterranea</name>
    <dbReference type="NCBI Taxonomy" id="186651"/>
    <lineage>
        <taxon>Bacteria</taxon>
        <taxon>Pseudomonadati</taxon>
        <taxon>Pseudomonadota</taxon>
        <taxon>Alphaproteobacteria</taxon>
        <taxon>Hyphomicrobiales</taxon>
        <taxon>Methylobacteriaceae</taxon>
        <taxon>Microvirga</taxon>
    </lineage>
</organism>
<reference evidence="4 5" key="1">
    <citation type="submission" date="2018-07" db="EMBL/GenBank/DDBJ databases">
        <title>Genomic Encyclopedia of Type Strains, Phase IV (KMG-IV): sequencing the most valuable type-strain genomes for metagenomic binning, comparative biology and taxonomic classification.</title>
        <authorList>
            <person name="Goeker M."/>
        </authorList>
    </citation>
    <scope>NUCLEOTIDE SEQUENCE [LARGE SCALE GENOMIC DNA]</scope>
    <source>
        <strain evidence="4 5">DSM 14364</strain>
    </source>
</reference>
<evidence type="ECO:0000259" key="3">
    <source>
        <dbReference type="Pfam" id="PF06863"/>
    </source>
</evidence>
<protein>
    <recommendedName>
        <fullName evidence="6">DUF1254 domain-containing protein</fullName>
    </recommendedName>
</protein>
<feature type="signal peptide" evidence="1">
    <location>
        <begin position="1"/>
        <end position="31"/>
    </location>
</feature>
<proteinExistence type="predicted"/>
<evidence type="ECO:0000256" key="1">
    <source>
        <dbReference type="SAM" id="SignalP"/>
    </source>
</evidence>
<comment type="caution">
    <text evidence="4">The sequence shown here is derived from an EMBL/GenBank/DDBJ whole genome shotgun (WGS) entry which is preliminary data.</text>
</comment>
<dbReference type="Gene3D" id="2.60.120.600">
    <property type="entry name" value="Domain of unknown function DUF1214, C-terminal domain"/>
    <property type="match status" value="1"/>
</dbReference>
<keyword evidence="1" id="KW-0732">Signal</keyword>
<feature type="domain" description="DUF1254" evidence="3">
    <location>
        <begin position="84"/>
        <end position="224"/>
    </location>
</feature>
<dbReference type="InterPro" id="IPR010679">
    <property type="entry name" value="DUF1254"/>
</dbReference>
<keyword evidence="5" id="KW-1185">Reference proteome</keyword>
<gene>
    <name evidence="4" type="ORF">DES45_106331</name>
</gene>
<dbReference type="InterPro" id="IPR010621">
    <property type="entry name" value="DUF1214"/>
</dbReference>
<name>A0A370HIJ5_9HYPH</name>
<sequence length="497" mass="54726">MKHAMTSLPATVLTVALPALLTIAAMEPASAQTQPPQAARSTGEQQAHEIALDAYLYLYPLVTMDVTRRQITNIEPGKGFGGPMNTMVNVRAYPSAEDRAVVRPNFDTLYSSAFLDIRSEPMVVSVPDTAGRYYLLPMLDMWTDVFASPGWRTTGTQAGTFVLVAKGWRPEARERLVADFKLPENTQVIEAPTPYVWIIGRTKTDGPADYEAVHKIQDGYRLTPLTQWGKTPEPVAFRPDPGIDMKTPPKQQVDAMSSGQFFAYAAEVLKAVPPHLTDQPIMARMKRIGLEPGKSFDIEKVDPAARRGIEQAAGEAQRLMAWKVPTIARVVNGWSMNTDTMGVYGNYYLKRAIVAQLGLGANLPEDAVYPLNLVDSTGQPLDGASRYRIHFDKSNLPPVDAFWSVTLYDQQGFQVPNALNRFAVSSWMPFEYNADGSLDLLIQSESPGKAMEANWLPAPKGSFNLAMRLYAPKAEVLTGRWSPPPVEKINGAPVLAQ</sequence>
<dbReference type="PANTHER" id="PTHR36509:SF2">
    <property type="entry name" value="BLL3101 PROTEIN"/>
    <property type="match status" value="1"/>
</dbReference>
<dbReference type="Pfam" id="PF06742">
    <property type="entry name" value="DUF1214"/>
    <property type="match status" value="1"/>
</dbReference>
<dbReference type="InterPro" id="IPR037050">
    <property type="entry name" value="DUF1254_sf"/>
</dbReference>
<evidence type="ECO:0000259" key="2">
    <source>
        <dbReference type="Pfam" id="PF06742"/>
    </source>
</evidence>
<evidence type="ECO:0000313" key="5">
    <source>
        <dbReference type="Proteomes" id="UP000254925"/>
    </source>
</evidence>
<dbReference type="Proteomes" id="UP000254925">
    <property type="component" value="Unassembled WGS sequence"/>
</dbReference>
<evidence type="ECO:0008006" key="6">
    <source>
        <dbReference type="Google" id="ProtNLM"/>
    </source>
</evidence>
<dbReference type="Gene3D" id="2.60.40.1610">
    <property type="entry name" value="Domain of unknown function DUF1254"/>
    <property type="match status" value="1"/>
</dbReference>
<dbReference type="InterPro" id="IPR037049">
    <property type="entry name" value="DUF1214_C_sf"/>
</dbReference>
<dbReference type="AlphaFoldDB" id="A0A370HIJ5"/>
<dbReference type="EMBL" id="QQBB01000006">
    <property type="protein sequence ID" value="RDI58017.1"/>
    <property type="molecule type" value="Genomic_DNA"/>
</dbReference>
<evidence type="ECO:0000313" key="4">
    <source>
        <dbReference type="EMBL" id="RDI58017.1"/>
    </source>
</evidence>
<accession>A0A370HIJ5</accession>
<feature type="chain" id="PRO_5017034398" description="DUF1254 domain-containing protein" evidence="1">
    <location>
        <begin position="32"/>
        <end position="497"/>
    </location>
</feature>
<dbReference type="SUPFAM" id="SSF160935">
    <property type="entry name" value="VPA0735-like"/>
    <property type="match status" value="1"/>
</dbReference>
<dbReference type="PANTHER" id="PTHR36509">
    <property type="entry name" value="BLL3101 PROTEIN"/>
    <property type="match status" value="1"/>
</dbReference>
<dbReference type="Pfam" id="PF06863">
    <property type="entry name" value="DUF1254"/>
    <property type="match status" value="1"/>
</dbReference>